<evidence type="ECO:0008006" key="5">
    <source>
        <dbReference type="Google" id="ProtNLM"/>
    </source>
</evidence>
<dbReference type="InterPro" id="IPR007407">
    <property type="entry name" value="DUF459"/>
</dbReference>
<evidence type="ECO:0000256" key="1">
    <source>
        <dbReference type="SAM" id="MobiDB-lite"/>
    </source>
</evidence>
<dbReference type="RefSeq" id="WP_099557852.1">
    <property type="nucleotide sequence ID" value="NZ_LT960614.1"/>
</dbReference>
<feature type="compositionally biased region" description="Pro residues" evidence="1">
    <location>
        <begin position="66"/>
        <end position="79"/>
    </location>
</feature>
<dbReference type="SUPFAM" id="SSF52266">
    <property type="entry name" value="SGNH hydrolase"/>
    <property type="match status" value="1"/>
</dbReference>
<dbReference type="EMBL" id="LT960614">
    <property type="protein sequence ID" value="SON57626.1"/>
    <property type="molecule type" value="Genomic_DNA"/>
</dbReference>
<dbReference type="Pfam" id="PF04311">
    <property type="entry name" value="DUF459"/>
    <property type="match status" value="1"/>
</dbReference>
<feature type="region of interest" description="Disordered" evidence="1">
    <location>
        <begin position="370"/>
        <end position="399"/>
    </location>
</feature>
<accession>A0A2C9DBJ0</accession>
<dbReference type="GO" id="GO:0016788">
    <property type="term" value="F:hydrolase activity, acting on ester bonds"/>
    <property type="evidence" value="ECO:0007669"/>
    <property type="project" value="UniProtKB-ARBA"/>
</dbReference>
<name>A0A2C9DBJ0_9HYPH</name>
<sequence length="399" mass="42245">MRTRPAISILLVLLGIVVAHGAEAAGPDQSPAPNEAARGIGVIELAQAGDNRNFFQRLFGIHPEPAAPVGPRPLLPQQPAPAARTAPPKARATAPPEPKVAKTPDAKVVAVVGDSLASHLARGLTQAFDETPELAVVDASSGPSGLVRKDYKDWPADLGAMLDGDDPPDAVVVQIGLNDRQAIGLPAGTADFGTPEWEAAYMQRVRDIAVTAAARNVPLWWVGLVPMESERLSKDMATIDELIRKGLENTGAVYVDAWKPFASDTGGFIASGPDIDGQIRRLRLSDGIHFTSSGRRKLAFYAEQLLREWLVKGTMTGMPLPLDGRVMSLSDPAGDLSRELLTPETVPQPKKGTPLYRLVIEGLPLPHVPGRADGANMPADFGDRSDTAIAPAPGMTPAN</sequence>
<protein>
    <recommendedName>
        <fullName evidence="5">SGNH hydrolase-type esterase domain-containing protein</fullName>
    </recommendedName>
</protein>
<organism evidence="3 4">
    <name type="scientific">Hartmannibacter diazotrophicus</name>
    <dbReference type="NCBI Taxonomy" id="1482074"/>
    <lineage>
        <taxon>Bacteria</taxon>
        <taxon>Pseudomonadati</taxon>
        <taxon>Pseudomonadota</taxon>
        <taxon>Alphaproteobacteria</taxon>
        <taxon>Hyphomicrobiales</taxon>
        <taxon>Pleomorphomonadaceae</taxon>
        <taxon>Hartmannibacter</taxon>
    </lineage>
</organism>
<feature type="chain" id="PRO_5012135192" description="SGNH hydrolase-type esterase domain-containing protein" evidence="2">
    <location>
        <begin position="25"/>
        <end position="399"/>
    </location>
</feature>
<keyword evidence="4" id="KW-1185">Reference proteome</keyword>
<dbReference type="Gene3D" id="3.40.50.1110">
    <property type="entry name" value="SGNH hydrolase"/>
    <property type="match status" value="1"/>
</dbReference>
<gene>
    <name evidence="3" type="ORF">HDIA_4085</name>
</gene>
<keyword evidence="2" id="KW-0732">Signal</keyword>
<dbReference type="Proteomes" id="UP000223606">
    <property type="component" value="Chromosome 1"/>
</dbReference>
<proteinExistence type="predicted"/>
<evidence type="ECO:0000313" key="3">
    <source>
        <dbReference type="EMBL" id="SON57626.1"/>
    </source>
</evidence>
<dbReference type="KEGG" id="hdi:HDIA_4085"/>
<evidence type="ECO:0000313" key="4">
    <source>
        <dbReference type="Proteomes" id="UP000223606"/>
    </source>
</evidence>
<feature type="compositionally biased region" description="Low complexity" evidence="1">
    <location>
        <begin position="80"/>
        <end position="94"/>
    </location>
</feature>
<dbReference type="OrthoDB" id="9805649at2"/>
<dbReference type="InterPro" id="IPR036514">
    <property type="entry name" value="SGNH_hydro_sf"/>
</dbReference>
<dbReference type="AlphaFoldDB" id="A0A2C9DBJ0"/>
<reference evidence="4" key="1">
    <citation type="submission" date="2017-09" db="EMBL/GenBank/DDBJ databases">
        <title>Genome sequence of Nannocystis excedens DSM 71.</title>
        <authorList>
            <person name="Blom J."/>
        </authorList>
    </citation>
    <scope>NUCLEOTIDE SEQUENCE [LARGE SCALE GENOMIC DNA]</scope>
    <source>
        <strain evidence="4">type strain: E19</strain>
    </source>
</reference>
<feature type="signal peptide" evidence="2">
    <location>
        <begin position="1"/>
        <end position="24"/>
    </location>
</feature>
<evidence type="ECO:0000256" key="2">
    <source>
        <dbReference type="SAM" id="SignalP"/>
    </source>
</evidence>
<feature type="region of interest" description="Disordered" evidence="1">
    <location>
        <begin position="66"/>
        <end position="102"/>
    </location>
</feature>